<proteinExistence type="predicted"/>
<reference evidence="1" key="1">
    <citation type="journal article" date="2014" name="Nat. Commun.">
        <title>The emerging biofuel crop Camelina sativa retains a highly undifferentiated hexaploid genome structure.</title>
        <authorList>
            <person name="Kagale S."/>
            <person name="Koh C."/>
            <person name="Nixon J."/>
            <person name="Bollina V."/>
            <person name="Clarke W.E."/>
            <person name="Tuteja R."/>
            <person name="Spillane C."/>
            <person name="Robinson S.J."/>
            <person name="Links M.G."/>
            <person name="Clarke C."/>
            <person name="Higgins E.E."/>
            <person name="Huebert T."/>
            <person name="Sharpe A.G."/>
            <person name="Parkin I.A."/>
        </authorList>
    </citation>
    <scope>NUCLEOTIDE SEQUENCE [LARGE SCALE GENOMIC DNA]</scope>
    <source>
        <strain evidence="1">cv. DH55</strain>
    </source>
</reference>
<evidence type="ECO:0000313" key="2">
    <source>
        <dbReference type="RefSeq" id="XP_010497262.1"/>
    </source>
</evidence>
<sequence>MNTSQATRAALFLNGSNRQAMLLQRSSTSQLWGSVRTRASQLSLNRAKAVSLRCSAQPNKPKAAVSAGSFVSADELPSLVEKPAAEVIHFYR</sequence>
<evidence type="ECO:0000313" key="1">
    <source>
        <dbReference type="Proteomes" id="UP000694864"/>
    </source>
</evidence>
<name>A0ABM0Y8N9_CAMSA</name>
<keyword evidence="1" id="KW-1185">Reference proteome</keyword>
<accession>A0ABM0Y8N9</accession>
<dbReference type="RefSeq" id="XP_010497262.1">
    <property type="nucleotide sequence ID" value="XM_010498960.2"/>
</dbReference>
<protein>
    <submittedName>
        <fullName evidence="2">Probable phosphoribosylformylglycinamidine synthase, chloroplastic/mitochondrial</fullName>
    </submittedName>
</protein>
<organism evidence="1 2">
    <name type="scientific">Camelina sativa</name>
    <name type="common">False flax</name>
    <name type="synonym">Myagrum sativum</name>
    <dbReference type="NCBI Taxonomy" id="90675"/>
    <lineage>
        <taxon>Eukaryota</taxon>
        <taxon>Viridiplantae</taxon>
        <taxon>Streptophyta</taxon>
        <taxon>Embryophyta</taxon>
        <taxon>Tracheophyta</taxon>
        <taxon>Spermatophyta</taxon>
        <taxon>Magnoliopsida</taxon>
        <taxon>eudicotyledons</taxon>
        <taxon>Gunneridae</taxon>
        <taxon>Pentapetalae</taxon>
        <taxon>rosids</taxon>
        <taxon>malvids</taxon>
        <taxon>Brassicales</taxon>
        <taxon>Brassicaceae</taxon>
        <taxon>Camelineae</taxon>
        <taxon>Camelina</taxon>
    </lineage>
</organism>
<dbReference type="Proteomes" id="UP000694864">
    <property type="component" value="Unplaced"/>
</dbReference>
<feature type="non-terminal residue" evidence="2">
    <location>
        <position position="92"/>
    </location>
</feature>
<gene>
    <name evidence="2" type="primary">LOC104774329</name>
</gene>
<reference evidence="2" key="2">
    <citation type="submission" date="2025-08" db="UniProtKB">
        <authorList>
            <consortium name="RefSeq"/>
        </authorList>
    </citation>
    <scope>IDENTIFICATION</scope>
    <source>
        <tissue evidence="2">Leaf</tissue>
    </source>
</reference>
<dbReference type="GeneID" id="104774329"/>